<dbReference type="EMBL" id="JXXN02000127">
    <property type="protein sequence ID" value="THD28526.1"/>
    <property type="molecule type" value="Genomic_DNA"/>
</dbReference>
<evidence type="ECO:0000313" key="4">
    <source>
        <dbReference type="EMBL" id="THD28526.1"/>
    </source>
</evidence>
<keyword evidence="1 4" id="KW-0238">DNA-binding</keyword>
<feature type="compositionally biased region" description="Polar residues" evidence="2">
    <location>
        <begin position="1078"/>
        <end position="1087"/>
    </location>
</feature>
<dbReference type="InterPro" id="IPR036390">
    <property type="entry name" value="WH_DNA-bd_sf"/>
</dbReference>
<dbReference type="PANTHER" id="PTHR12619:SF21">
    <property type="entry name" value="RFX-TYPE WINGED-HELIX DOMAIN-CONTAINING PROTEIN"/>
    <property type="match status" value="1"/>
</dbReference>
<feature type="compositionally biased region" description="Polar residues" evidence="2">
    <location>
        <begin position="935"/>
        <end position="946"/>
    </location>
</feature>
<feature type="region of interest" description="Disordered" evidence="2">
    <location>
        <begin position="210"/>
        <end position="232"/>
    </location>
</feature>
<dbReference type="AlphaFoldDB" id="A0A4E0RJU5"/>
<gene>
    <name evidence="4" type="ORF">D915_000662</name>
</gene>
<dbReference type="GO" id="GO:0000978">
    <property type="term" value="F:RNA polymerase II cis-regulatory region sequence-specific DNA binding"/>
    <property type="evidence" value="ECO:0007669"/>
    <property type="project" value="TreeGrafter"/>
</dbReference>
<proteinExistence type="predicted"/>
<feature type="compositionally biased region" description="Low complexity" evidence="2">
    <location>
        <begin position="706"/>
        <end position="719"/>
    </location>
</feature>
<sequence>MIKSEEEIGSRNGFDYLKATLSGALNQETRARVDALVQEVASLKDIEKLLFCLLLPVDGCGGNHSLVGSVLGLTSEESDLSGHGVELSAMGVGLFSPGGASALHLSNQVEQSQAYTWILSHLEEDPSTCLRKDEVYEDYRAYCDKHHMKTLNTADFGKVMKRAFPNVKPRRLGQRGQSRYCYGGMRKKVEVKPPYLPDLTDEALGLTAQSGLGHSTASPASSSGASGDVSQRRLTSTSPLIRLLQTSESGADGSTWADETSIRSALGVRGPVVVDVAHILLEYAQQVLGMQFQSLFHLAQHLVSYRYVNSRSRYAFSLIAHAANAQPTSCSPPPTAVLAEALQKGISKSAFGRVGNGRQKSGSSDRGSFVKADDDVSRTPSRLTVGVSSPMPTTPTTVASSRPLDNHSGLSNDRSSLLAVTGNTRGFSTPLSSSSVSQPDLASNQLPECSTPQQIGAYRSFPSSFSTPQNQLVSLASSNTYAAAALVSPALQHNFAHSTQTYTQPVSTAIYQGYSQGTSSSLRHPLALAAAAAVAAHHQQQQLQQQSVFTPYAASSHISTYTPPTASASPNLSHTTQLGVVTPPIAHKDKTNNFPTPSTPATSQSDLVYSHSSSYLSPAGNSLYAAHQQTSPYPGVQQPPAPLPPTAGARSPYTPIGNPALSGSDVGHIKYKRGLPHPVEAPGAYEPSPRFHLGGQSPNKRSRYLSTNSSTSTANSSESVLPGSAMNTDSLDPYGEQSQSASVVGGNSNVTAAASPASSGSSSSRSVHLHTPSMGMNTYGTSQTGSLSSPYCSSRYEGLEMRSPAPHMHGQTSANSTVDRRSRLQPLTPGASDSNAWSNAPLAVNGTVGLPYGYDTSLSTVSEVSSSTDTVFRPPVTPFVLELEDENDLDNLPRLGSSPGPQIPPSSPTEFLPFYSEAATKSAKQQQQQKQQQQHLCSTKASNNTPETEDCSCNSSSSPHLSVNKEFSDCRRHRRHPDANLETPPPSALGISEHICQDALGSPNSPNGSDDSHDRTLTNFEPFDPANTDSIPVGLVVANSPSTNNELVRQREELQNELSTPGPSDTNQPIDTKPDISGTVSRTSSIDVSIPAF</sequence>
<evidence type="ECO:0000259" key="3">
    <source>
        <dbReference type="PROSITE" id="PS51526"/>
    </source>
</evidence>
<feature type="compositionally biased region" description="Low complexity" evidence="2">
    <location>
        <begin position="384"/>
        <end position="401"/>
    </location>
</feature>
<dbReference type="InterPro" id="IPR003150">
    <property type="entry name" value="DNA-bd_RFX"/>
</dbReference>
<feature type="compositionally biased region" description="Polar residues" evidence="2">
    <location>
        <begin position="592"/>
        <end position="606"/>
    </location>
</feature>
<feature type="compositionally biased region" description="Low complexity" evidence="2">
    <location>
        <begin position="924"/>
        <end position="934"/>
    </location>
</feature>
<feature type="domain" description="RFX-type winged-helix" evidence="3">
    <location>
        <begin position="114"/>
        <end position="189"/>
    </location>
</feature>
<feature type="region of interest" description="Disordered" evidence="2">
    <location>
        <begin position="629"/>
        <end position="793"/>
    </location>
</feature>
<dbReference type="PROSITE" id="PS51526">
    <property type="entry name" value="RFX_DBD"/>
    <property type="match status" value="1"/>
</dbReference>
<feature type="compositionally biased region" description="Low complexity" evidence="2">
    <location>
        <begin position="428"/>
        <end position="443"/>
    </location>
</feature>
<dbReference type="GO" id="GO:0000981">
    <property type="term" value="F:DNA-binding transcription factor activity, RNA polymerase II-specific"/>
    <property type="evidence" value="ECO:0007669"/>
    <property type="project" value="TreeGrafter"/>
</dbReference>
<reference evidence="4" key="1">
    <citation type="submission" date="2019-03" db="EMBL/GenBank/DDBJ databases">
        <title>Improved annotation for the trematode Fasciola hepatica.</title>
        <authorList>
            <person name="Choi Y.-J."/>
            <person name="Martin J."/>
            <person name="Mitreva M."/>
        </authorList>
    </citation>
    <scope>NUCLEOTIDE SEQUENCE [LARGE SCALE GENOMIC DNA]</scope>
</reference>
<dbReference type="PANTHER" id="PTHR12619">
    <property type="entry name" value="RFX TRANSCRIPTION FACTOR FAMILY"/>
    <property type="match status" value="1"/>
</dbReference>
<protein>
    <submittedName>
        <fullName evidence="4">DNA-binding protein RFX7</fullName>
    </submittedName>
</protein>
<dbReference type="Gene3D" id="1.10.10.10">
    <property type="entry name" value="Winged helix-like DNA-binding domain superfamily/Winged helix DNA-binding domain"/>
    <property type="match status" value="1"/>
</dbReference>
<evidence type="ECO:0000256" key="1">
    <source>
        <dbReference type="ARBA" id="ARBA00023125"/>
    </source>
</evidence>
<dbReference type="FunFam" id="1.10.10.10:FF:000422">
    <property type="entry name" value="DNA-binding protein RFX7"/>
    <property type="match status" value="1"/>
</dbReference>
<comment type="caution">
    <text evidence="4">The sequence shown here is derived from an EMBL/GenBank/DDBJ whole genome shotgun (WGS) entry which is preliminary data.</text>
</comment>
<dbReference type="SUPFAM" id="SSF46785">
    <property type="entry name" value="Winged helix' DNA-binding domain"/>
    <property type="match status" value="1"/>
</dbReference>
<feature type="compositionally biased region" description="Polar residues" evidence="2">
    <location>
        <begin position="774"/>
        <end position="792"/>
    </location>
</feature>
<dbReference type="InterPro" id="IPR036388">
    <property type="entry name" value="WH-like_DNA-bd_sf"/>
</dbReference>
<evidence type="ECO:0000256" key="2">
    <source>
        <dbReference type="SAM" id="MobiDB-lite"/>
    </source>
</evidence>
<feature type="compositionally biased region" description="Low complexity" evidence="2">
    <location>
        <begin position="213"/>
        <end position="229"/>
    </location>
</feature>
<feature type="region of interest" description="Disordered" evidence="2">
    <location>
        <begin position="428"/>
        <end position="447"/>
    </location>
</feature>
<dbReference type="Pfam" id="PF02257">
    <property type="entry name" value="RFX_DNA_binding"/>
    <property type="match status" value="1"/>
</dbReference>
<organism evidence="4 5">
    <name type="scientific">Fasciola hepatica</name>
    <name type="common">Liver fluke</name>
    <dbReference type="NCBI Taxonomy" id="6192"/>
    <lineage>
        <taxon>Eukaryota</taxon>
        <taxon>Metazoa</taxon>
        <taxon>Spiralia</taxon>
        <taxon>Lophotrochozoa</taxon>
        <taxon>Platyhelminthes</taxon>
        <taxon>Trematoda</taxon>
        <taxon>Digenea</taxon>
        <taxon>Plagiorchiida</taxon>
        <taxon>Echinostomata</taxon>
        <taxon>Echinostomatoidea</taxon>
        <taxon>Fasciolidae</taxon>
        <taxon>Fasciola</taxon>
    </lineage>
</organism>
<name>A0A4E0RJU5_FASHE</name>
<feature type="compositionally biased region" description="Polar residues" evidence="2">
    <location>
        <begin position="1056"/>
        <end position="1070"/>
    </location>
</feature>
<feature type="region of interest" description="Disordered" evidence="2">
    <location>
        <begin position="585"/>
        <end position="606"/>
    </location>
</feature>
<feature type="compositionally biased region" description="Low complexity" evidence="2">
    <location>
        <begin position="752"/>
        <end position="766"/>
    </location>
</feature>
<dbReference type="InterPro" id="IPR039779">
    <property type="entry name" value="RFX-like"/>
</dbReference>
<dbReference type="Proteomes" id="UP000230066">
    <property type="component" value="Unassembled WGS sequence"/>
</dbReference>
<feature type="compositionally biased region" description="Polar residues" evidence="2">
    <location>
        <begin position="725"/>
        <end position="751"/>
    </location>
</feature>
<feature type="compositionally biased region" description="Low complexity" evidence="2">
    <location>
        <begin position="890"/>
        <end position="900"/>
    </location>
</feature>
<feature type="region of interest" description="Disordered" evidence="2">
    <location>
        <begin position="350"/>
        <end position="414"/>
    </location>
</feature>
<keyword evidence="5" id="KW-1185">Reference proteome</keyword>
<evidence type="ECO:0000313" key="5">
    <source>
        <dbReference type="Proteomes" id="UP000230066"/>
    </source>
</evidence>
<feature type="region of interest" description="Disordered" evidence="2">
    <location>
        <begin position="890"/>
        <end position="1093"/>
    </location>
</feature>
<accession>A0A4E0RJU5</accession>